<reference evidence="2" key="1">
    <citation type="submission" date="2025-05" db="UniProtKB">
        <authorList>
            <consortium name="RefSeq"/>
        </authorList>
    </citation>
    <scope>NUCLEOTIDE SEQUENCE [LARGE SCALE GENOMIC DNA]</scope>
</reference>
<reference evidence="3" key="2">
    <citation type="submission" date="2025-08" db="UniProtKB">
        <authorList>
            <consortium name="RefSeq"/>
        </authorList>
    </citation>
    <scope>IDENTIFICATION</scope>
    <source>
        <tissue evidence="3">Ear skin</tissue>
    </source>
</reference>
<evidence type="ECO:0000313" key="2">
    <source>
        <dbReference type="Proteomes" id="UP000694856"/>
    </source>
</evidence>
<accession>A0A8B8T752</accession>
<organism evidence="2 3">
    <name type="scientific">Camelus ferus</name>
    <name type="common">Wild bactrian camel</name>
    <name type="synonym">Camelus bactrianus ferus</name>
    <dbReference type="NCBI Taxonomy" id="419612"/>
    <lineage>
        <taxon>Eukaryota</taxon>
        <taxon>Metazoa</taxon>
        <taxon>Chordata</taxon>
        <taxon>Craniata</taxon>
        <taxon>Vertebrata</taxon>
        <taxon>Euteleostomi</taxon>
        <taxon>Mammalia</taxon>
        <taxon>Eutheria</taxon>
        <taxon>Laurasiatheria</taxon>
        <taxon>Artiodactyla</taxon>
        <taxon>Tylopoda</taxon>
        <taxon>Camelidae</taxon>
        <taxon>Camelus</taxon>
    </lineage>
</organism>
<sequence>MCHRPRLWENAAPLTSQQLPRARRPAEPGNGSRLPRGPRGHFRAPAAPTAPPARLLQPQRQPSRALSLPFRYWLVLSGAAVTELRLDIEKQMSRCRNRMDDWPPWSDRCPEGHSTYRTTPVTPWKGLFPDPLKLLVYRMGVFLVAPRRESTEGGQRLEGLSVGHRLPVLLFTVAGVQGLRPPHLLQMSPEHKETLLLLGGGLKMRSLHSLLSHPQVPLTLSHSFRLLPAGLTVWEGAQTAKGRSGSGLAWLRVTSH</sequence>
<dbReference type="Proteomes" id="UP000694856">
    <property type="component" value="Chromosome 1"/>
</dbReference>
<dbReference type="GeneID" id="106728931"/>
<evidence type="ECO:0000313" key="3">
    <source>
        <dbReference type="RefSeq" id="XP_032337788.1"/>
    </source>
</evidence>
<proteinExistence type="predicted"/>
<feature type="region of interest" description="Disordered" evidence="1">
    <location>
        <begin position="1"/>
        <end position="60"/>
    </location>
</feature>
<keyword evidence="2" id="KW-1185">Reference proteome</keyword>
<dbReference type="RefSeq" id="XP_032337788.1">
    <property type="nucleotide sequence ID" value="XM_032481897.1"/>
</dbReference>
<name>A0A8B8T752_CAMFR</name>
<protein>
    <submittedName>
        <fullName evidence="3">Uncharacterized protein LOC106728931 isoform X1</fullName>
    </submittedName>
</protein>
<gene>
    <name evidence="3" type="primary">LOC106728931</name>
</gene>
<feature type="compositionally biased region" description="Low complexity" evidence="1">
    <location>
        <begin position="43"/>
        <end position="60"/>
    </location>
</feature>
<dbReference type="KEGG" id="cfr:106728931"/>
<dbReference type="AlphaFoldDB" id="A0A8B8T752"/>
<evidence type="ECO:0000256" key="1">
    <source>
        <dbReference type="SAM" id="MobiDB-lite"/>
    </source>
</evidence>